<dbReference type="OMA" id="DEFGAHE"/>
<dbReference type="OrthoDB" id="289223at2759"/>
<protein>
    <submittedName>
        <fullName evidence="2">Sel1 domain protein</fullName>
        <ecNumber evidence="2">3.5.2.6</ecNumber>
    </submittedName>
</protein>
<dbReference type="GO" id="GO:0008800">
    <property type="term" value="F:beta-lactamase activity"/>
    <property type="evidence" value="ECO:0007669"/>
    <property type="project" value="UniProtKB-EC"/>
</dbReference>
<accession>G0QJI7</accession>
<sequence>MENFKELLIGQAQFGETISRCLYILDTNKNKRDISYVKSLQNLVDNQYQKNVLFKQGSPNNLKMMTQIIQLLAKISKTFPLFQNEVTQEVQFDTNTNQTMAEKLDWIMLILFQFIDLLLNEKIGEETCFGIIQKNEKNIINENDLFQIFIRSFLARAKYVDQENMIDDINYKNNHNQGRKYDQSQINTPLTQDDDNNQQGMHEGLLCQAHEYFFGIGTPQQIRKGLDLYNLEANKDNVKALNTLGQIYFEGKIVPQDLKRSYQYYFKSSEKGDPEGMYRIGQYYEKGLIKELKLEQLNDNRNDIEKSIEYYKQAAEKMHYDAIADLGYIYENGQKDKEGNILVQQNIEQAEKIYKKAQELENCPRICNNLGTLFFKKLDRDQALKYFQQADQNHNSQGSLNLGICYLKGYGIKKDIEKGMDYLKKAAKKGNNEAKLQFCYYLLQQASEVDNENEYFQAANYLREILSNDNNNSEALFYLGFLHELGLGVVQDYKTAIKFYFISGQQENDKSLNKIGDIYYSGVGLQKDYRKAIEFYNKSASYGNTDALVNLGAIYEEGCENIVQQDFVKAYEFYNKAAKLGSAEAWTNIGLMIEMGRIQDKQANDAYQAYLTASQKGDLNSLDILKDKVLALQSDYIYLGYATMQDGLSPSISL</sequence>
<evidence type="ECO:0000313" key="3">
    <source>
        <dbReference type="Proteomes" id="UP000008983"/>
    </source>
</evidence>
<organism evidence="2 3">
    <name type="scientific">Ichthyophthirius multifiliis</name>
    <name type="common">White spot disease agent</name>
    <name type="synonym">Ich</name>
    <dbReference type="NCBI Taxonomy" id="5932"/>
    <lineage>
        <taxon>Eukaryota</taxon>
        <taxon>Sar</taxon>
        <taxon>Alveolata</taxon>
        <taxon>Ciliophora</taxon>
        <taxon>Intramacronucleata</taxon>
        <taxon>Oligohymenophorea</taxon>
        <taxon>Hymenostomatida</taxon>
        <taxon>Ophryoglenina</taxon>
        <taxon>Ichthyophthirius</taxon>
    </lineage>
</organism>
<dbReference type="RefSeq" id="XP_004039918.1">
    <property type="nucleotide sequence ID" value="XM_004039870.1"/>
</dbReference>
<dbReference type="SMART" id="SM00671">
    <property type="entry name" value="SEL1"/>
    <property type="match status" value="9"/>
</dbReference>
<dbReference type="EMBL" id="GL983068">
    <property type="protein sequence ID" value="EGR34614.1"/>
    <property type="molecule type" value="Genomic_DNA"/>
</dbReference>
<dbReference type="GeneID" id="14910805"/>
<dbReference type="AlphaFoldDB" id="G0QJI7"/>
<keyword evidence="3" id="KW-1185">Reference proteome</keyword>
<dbReference type="InParanoid" id="G0QJI7"/>
<name>G0QJI7_ICHMU</name>
<keyword evidence="2" id="KW-0378">Hydrolase</keyword>
<reference evidence="2 3" key="1">
    <citation type="submission" date="2011-07" db="EMBL/GenBank/DDBJ databases">
        <authorList>
            <person name="Coyne R."/>
            <person name="Brami D."/>
            <person name="Johnson J."/>
            <person name="Hostetler J."/>
            <person name="Hannick L."/>
            <person name="Clark T."/>
            <person name="Cassidy-Hanley D."/>
            <person name="Inman J."/>
        </authorList>
    </citation>
    <scope>NUCLEOTIDE SEQUENCE [LARGE SCALE GENOMIC DNA]</scope>
    <source>
        <strain evidence="2 3">G5</strain>
    </source>
</reference>
<dbReference type="STRING" id="857967.G0QJI7"/>
<dbReference type="Proteomes" id="UP000008983">
    <property type="component" value="Unassembled WGS sequence"/>
</dbReference>
<dbReference type="InterPro" id="IPR050767">
    <property type="entry name" value="Sel1_AlgK"/>
</dbReference>
<dbReference type="PANTHER" id="PTHR11102">
    <property type="entry name" value="SEL-1-LIKE PROTEIN"/>
    <property type="match status" value="1"/>
</dbReference>
<evidence type="ECO:0000313" key="2">
    <source>
        <dbReference type="EMBL" id="EGR34614.1"/>
    </source>
</evidence>
<dbReference type="eggNOG" id="KOG1550">
    <property type="taxonomic scope" value="Eukaryota"/>
</dbReference>
<dbReference type="SUPFAM" id="SSF81901">
    <property type="entry name" value="HCP-like"/>
    <property type="match status" value="3"/>
</dbReference>
<dbReference type="InterPro" id="IPR006597">
    <property type="entry name" value="Sel1-like"/>
</dbReference>
<dbReference type="InterPro" id="IPR011990">
    <property type="entry name" value="TPR-like_helical_dom_sf"/>
</dbReference>
<dbReference type="EC" id="3.5.2.6" evidence="2"/>
<dbReference type="Pfam" id="PF08238">
    <property type="entry name" value="Sel1"/>
    <property type="match status" value="9"/>
</dbReference>
<gene>
    <name evidence="2" type="ORF">IMG5_005690</name>
</gene>
<comment type="similarity">
    <text evidence="1">Belongs to the sel-1 family.</text>
</comment>
<dbReference type="PANTHER" id="PTHR11102:SF160">
    <property type="entry name" value="ERAD-ASSOCIATED E3 UBIQUITIN-PROTEIN LIGASE COMPONENT HRD3"/>
    <property type="match status" value="1"/>
</dbReference>
<dbReference type="Gene3D" id="1.25.40.10">
    <property type="entry name" value="Tetratricopeptide repeat domain"/>
    <property type="match status" value="3"/>
</dbReference>
<evidence type="ECO:0000256" key="1">
    <source>
        <dbReference type="ARBA" id="ARBA00038101"/>
    </source>
</evidence>
<proteinExistence type="inferred from homology"/>